<organism evidence="2 5">
    <name type="scientific">Acinetobacter wanghuae</name>
    <dbReference type="NCBI Taxonomy" id="2662362"/>
    <lineage>
        <taxon>Bacteria</taxon>
        <taxon>Pseudomonadati</taxon>
        <taxon>Pseudomonadota</taxon>
        <taxon>Gammaproteobacteria</taxon>
        <taxon>Moraxellales</taxon>
        <taxon>Moraxellaceae</taxon>
        <taxon>Acinetobacter</taxon>
    </lineage>
</organism>
<keyword evidence="1" id="KW-0732">Signal</keyword>
<feature type="chain" id="PRO_5044623678" evidence="1">
    <location>
        <begin position="23"/>
        <end position="433"/>
    </location>
</feature>
<accession>A0A5Q0P439</accession>
<reference evidence="4 5" key="1">
    <citation type="submission" date="2019-10" db="EMBL/GenBank/DDBJ databases">
        <authorList>
            <person name="Dong K."/>
        </authorList>
    </citation>
    <scope>NUCLEOTIDE SEQUENCE [LARGE SCALE GENOMIC DNA]</scope>
    <source>
        <strain evidence="4">dk386</strain>
        <strain evidence="3">Dk386</strain>
        <strain evidence="2">Dk771</strain>
        <strain evidence="5">dk771</strain>
    </source>
</reference>
<name>A0A5Q0P439_9GAMM</name>
<evidence type="ECO:0000313" key="3">
    <source>
        <dbReference type="EMBL" id="QGA11879.1"/>
    </source>
</evidence>
<protein>
    <submittedName>
        <fullName evidence="2">SRPBCC family protein</fullName>
    </submittedName>
</protein>
<dbReference type="Proteomes" id="UP000480556">
    <property type="component" value="Unassembled WGS sequence"/>
</dbReference>
<dbReference type="SUPFAM" id="SSF55961">
    <property type="entry name" value="Bet v1-like"/>
    <property type="match status" value="1"/>
</dbReference>
<dbReference type="AlphaFoldDB" id="A0A5Q0P439"/>
<dbReference type="EMBL" id="WITK01000013">
    <property type="protein sequence ID" value="MQW92488.1"/>
    <property type="molecule type" value="Genomic_DNA"/>
</dbReference>
<sequence>MKNLFKSVVISTCLCMNHSAFAKLVHWNPQIPSSLDSFNGDAAQLADLTGNRIFIYAHPQQKIKLPTFEVNNARTAQFYSAAVVLPTSTGKVEQLLKHFPNYVGLFPTLKSAKVIESSGNIQQVKYQVHIPTPIPVLNFKENVLMQHQVDKNSISTLIIDAPIPFAAGKLEWFALAENKTLMTVTQWGDLNQPKGFLFSKILNALPEAKLGISSGTNAFLLEALQQRFKSSNPIALPDGQIPQIQLNAQQRQKIANLSQQSSQPVSFILPSYQIKQAKAVEQLRFSTTYHYYPQPAEKLQPWLTANASQQLFPKQIKRVDLKQHNAQNVDAHFKVSVGLGVIQIPFNFNVRFHQADASQNQYNAIGGDLKYVKGGMKLLPQAQGTLLQMTTSLKIDNDAPFLIRAMRSMPYHDLLPAVGANTVYALKVQQKLR</sequence>
<dbReference type="RefSeq" id="WP_153372622.1">
    <property type="nucleotide sequence ID" value="NZ_CP045650.1"/>
</dbReference>
<keyword evidence="4" id="KW-1185">Reference proteome</keyword>
<gene>
    <name evidence="3" type="ORF">GFH30_11095</name>
    <name evidence="2" type="ORF">GHJ48_08825</name>
</gene>
<evidence type="ECO:0000313" key="4">
    <source>
        <dbReference type="Proteomes" id="UP000327478"/>
    </source>
</evidence>
<evidence type="ECO:0000313" key="2">
    <source>
        <dbReference type="EMBL" id="MQW92488.1"/>
    </source>
</evidence>
<feature type="signal peptide" evidence="1">
    <location>
        <begin position="1"/>
        <end position="22"/>
    </location>
</feature>
<evidence type="ECO:0000313" key="5">
    <source>
        <dbReference type="Proteomes" id="UP000480556"/>
    </source>
</evidence>
<proteinExistence type="predicted"/>
<dbReference type="Proteomes" id="UP000327478">
    <property type="component" value="Chromosome"/>
</dbReference>
<dbReference type="EMBL" id="CP045650">
    <property type="protein sequence ID" value="QGA11879.1"/>
    <property type="molecule type" value="Genomic_DNA"/>
</dbReference>
<evidence type="ECO:0000256" key="1">
    <source>
        <dbReference type="SAM" id="SignalP"/>
    </source>
</evidence>